<dbReference type="PATRIC" id="fig|1227495.3.peg.1907"/>
<sequence>MQQALTYRTNRNLFSNYYLDEHLPETEAWDEVSDEELEDAYDEIVDLWDSVKDNFTVCVYPQKSQEDSRFKIGEFN</sequence>
<dbReference type="OrthoDB" id="45790at2157"/>
<dbReference type="eggNOG" id="arCOG04814">
    <property type="taxonomic scope" value="Archaea"/>
</dbReference>
<comment type="caution">
    <text evidence="1">The sequence shown here is derived from an EMBL/GenBank/DDBJ whole genome shotgun (WGS) entry which is preliminary data.</text>
</comment>
<evidence type="ECO:0000313" key="1">
    <source>
        <dbReference type="EMBL" id="ELY78238.1"/>
    </source>
</evidence>
<accession>L9YZ83</accession>
<protein>
    <submittedName>
        <fullName evidence="1">Putative restriction/modification enzyme</fullName>
    </submittedName>
</protein>
<dbReference type="RefSeq" id="WP_006185455.1">
    <property type="nucleotide sequence ID" value="NZ_AOII01000046.1"/>
</dbReference>
<organism evidence="1 2">
    <name type="scientific">Natrinema pallidum DSM 3751</name>
    <dbReference type="NCBI Taxonomy" id="1227495"/>
    <lineage>
        <taxon>Archaea</taxon>
        <taxon>Methanobacteriati</taxon>
        <taxon>Methanobacteriota</taxon>
        <taxon>Stenosarchaea group</taxon>
        <taxon>Halobacteria</taxon>
        <taxon>Halobacteriales</taxon>
        <taxon>Natrialbaceae</taxon>
        <taxon>Natrinema</taxon>
    </lineage>
</organism>
<name>L9YZ83_9EURY</name>
<dbReference type="Proteomes" id="UP000011618">
    <property type="component" value="Unassembled WGS sequence"/>
</dbReference>
<reference evidence="1 2" key="1">
    <citation type="journal article" date="2014" name="PLoS Genet.">
        <title>Phylogenetically driven sequencing of extremely halophilic archaea reveals strategies for static and dynamic osmo-response.</title>
        <authorList>
            <person name="Becker E.A."/>
            <person name="Seitzer P.M."/>
            <person name="Tritt A."/>
            <person name="Larsen D."/>
            <person name="Krusor M."/>
            <person name="Yao A.I."/>
            <person name="Wu D."/>
            <person name="Madern D."/>
            <person name="Eisen J.A."/>
            <person name="Darling A.E."/>
            <person name="Facciotti M.T."/>
        </authorList>
    </citation>
    <scope>NUCLEOTIDE SEQUENCE [LARGE SCALE GENOMIC DNA]</scope>
    <source>
        <strain evidence="1 2">DSM 3751</strain>
    </source>
</reference>
<proteinExistence type="predicted"/>
<dbReference type="AlphaFoldDB" id="L9YZ83"/>
<evidence type="ECO:0000313" key="2">
    <source>
        <dbReference type="Proteomes" id="UP000011618"/>
    </source>
</evidence>
<dbReference type="EMBL" id="AOII01000046">
    <property type="protein sequence ID" value="ELY78238.1"/>
    <property type="molecule type" value="Genomic_DNA"/>
</dbReference>
<gene>
    <name evidence="1" type="ORF">C487_09429</name>
</gene>